<dbReference type="Pfam" id="PF02046">
    <property type="entry name" value="COX6A"/>
    <property type="match status" value="1"/>
</dbReference>
<dbReference type="SUPFAM" id="SSF81411">
    <property type="entry name" value="Mitochondrial cytochrome c oxidase subunit VIa"/>
    <property type="match status" value="1"/>
</dbReference>
<comment type="pathway">
    <text evidence="2">Energy metabolism; oxidative phosphorylation.</text>
</comment>
<evidence type="ECO:0000313" key="11">
    <source>
        <dbReference type="EMBL" id="NOV46863.1"/>
    </source>
</evidence>
<dbReference type="PANTHER" id="PTHR11504">
    <property type="entry name" value="CYTOCHROME C OXIDASE POLYPEPTIDE VIA"/>
    <property type="match status" value="1"/>
</dbReference>
<evidence type="ECO:0000256" key="9">
    <source>
        <dbReference type="ARBA" id="ARBA00023136"/>
    </source>
</evidence>
<keyword evidence="5" id="KW-0999">Mitochondrion inner membrane</keyword>
<dbReference type="CDD" id="cd00925">
    <property type="entry name" value="Cyt_c_Oxidase_VIa"/>
    <property type="match status" value="1"/>
</dbReference>
<keyword evidence="8" id="KW-0496">Mitochondrion</keyword>
<evidence type="ECO:0000256" key="10">
    <source>
        <dbReference type="RuleBase" id="RU004396"/>
    </source>
</evidence>
<evidence type="ECO:0000256" key="6">
    <source>
        <dbReference type="ARBA" id="ARBA00022946"/>
    </source>
</evidence>
<dbReference type="GO" id="GO:0005743">
    <property type="term" value="C:mitochondrial inner membrane"/>
    <property type="evidence" value="ECO:0007669"/>
    <property type="project" value="UniProtKB-SubCell"/>
</dbReference>
<keyword evidence="9" id="KW-0472">Membrane</keyword>
<reference evidence="11" key="1">
    <citation type="submission" date="2020-03" db="EMBL/GenBank/DDBJ databases">
        <title>Transcriptomic Profiling of the Digestive Tract of the Rat Flea, Xenopsylla cheopis, Following Blood Feeding and Infection with Yersinia pestis.</title>
        <authorList>
            <person name="Bland D.M."/>
            <person name="Martens C.A."/>
            <person name="Virtaneva K."/>
            <person name="Kanakabandi K."/>
            <person name="Long D."/>
            <person name="Rosenke R."/>
            <person name="Saturday G.A."/>
            <person name="Hoyt F.H."/>
            <person name="Bruno D.P."/>
            <person name="Ribeiro J.M.C."/>
            <person name="Hinnebusch J."/>
        </authorList>
    </citation>
    <scope>NUCLEOTIDE SEQUENCE</scope>
</reference>
<evidence type="ECO:0000256" key="2">
    <source>
        <dbReference type="ARBA" id="ARBA00004673"/>
    </source>
</evidence>
<dbReference type="EMBL" id="GIIL01003137">
    <property type="protein sequence ID" value="NOV46863.1"/>
    <property type="molecule type" value="Transcribed_RNA"/>
</dbReference>
<keyword evidence="7" id="KW-1133">Transmembrane helix</keyword>
<evidence type="ECO:0000256" key="3">
    <source>
        <dbReference type="ARBA" id="ARBA00005553"/>
    </source>
</evidence>
<dbReference type="AlphaFoldDB" id="A0A6M2DKL0"/>
<dbReference type="PANTHER" id="PTHR11504:SF0">
    <property type="entry name" value="CYTOCHROME C OXIDASE SUBUNIT"/>
    <property type="match status" value="1"/>
</dbReference>
<sequence>MASILQHAIKRSFIQNVRTQATVSGPSATGGGHAAESAALWKKLSYFVAFPAIALCMLNAYLGHVESHHNPRPEFIPYEHLRRRTKRYPWGDGNHSLFHNPRLNALPNGYEVEDDHH</sequence>
<dbReference type="GO" id="GO:0006123">
    <property type="term" value="P:mitochondrial electron transport, cytochrome c to oxygen"/>
    <property type="evidence" value="ECO:0007669"/>
    <property type="project" value="TreeGrafter"/>
</dbReference>
<evidence type="ECO:0000256" key="1">
    <source>
        <dbReference type="ARBA" id="ARBA00004434"/>
    </source>
</evidence>
<protein>
    <submittedName>
        <fullName evidence="11">Putative cytochrome c oxidase subunit via/cox13</fullName>
    </submittedName>
</protein>
<dbReference type="Gene3D" id="4.10.95.10">
    <property type="entry name" value="Cytochrome c oxidase, subunit VIa"/>
    <property type="match status" value="1"/>
</dbReference>
<dbReference type="InterPro" id="IPR036418">
    <property type="entry name" value="Cyt_c_oxidase_su6a_sf"/>
</dbReference>
<dbReference type="InterPro" id="IPR001349">
    <property type="entry name" value="Cyt_c_oxidase_su6a"/>
</dbReference>
<dbReference type="GO" id="GO:0030234">
    <property type="term" value="F:enzyme regulator activity"/>
    <property type="evidence" value="ECO:0007669"/>
    <property type="project" value="TreeGrafter"/>
</dbReference>
<evidence type="ECO:0000256" key="5">
    <source>
        <dbReference type="ARBA" id="ARBA00022792"/>
    </source>
</evidence>
<keyword evidence="4" id="KW-0812">Transmembrane</keyword>
<evidence type="ECO:0000256" key="7">
    <source>
        <dbReference type="ARBA" id="ARBA00022989"/>
    </source>
</evidence>
<evidence type="ECO:0000256" key="8">
    <source>
        <dbReference type="ARBA" id="ARBA00023128"/>
    </source>
</evidence>
<comment type="similarity">
    <text evidence="3 10">Belongs to the cytochrome c oxidase subunit 6A family.</text>
</comment>
<evidence type="ECO:0000256" key="4">
    <source>
        <dbReference type="ARBA" id="ARBA00022692"/>
    </source>
</evidence>
<accession>A0A6M2DKL0</accession>
<comment type="subcellular location">
    <subcellularLocation>
        <location evidence="1">Mitochondrion inner membrane</location>
        <topology evidence="1">Single-pass membrane protein</topology>
    </subcellularLocation>
</comment>
<organism evidence="11">
    <name type="scientific">Xenopsylla cheopis</name>
    <name type="common">Oriental rat flea</name>
    <name type="synonym">Pulex cheopis</name>
    <dbReference type="NCBI Taxonomy" id="163159"/>
    <lineage>
        <taxon>Eukaryota</taxon>
        <taxon>Metazoa</taxon>
        <taxon>Ecdysozoa</taxon>
        <taxon>Arthropoda</taxon>
        <taxon>Hexapoda</taxon>
        <taxon>Insecta</taxon>
        <taxon>Pterygota</taxon>
        <taxon>Neoptera</taxon>
        <taxon>Endopterygota</taxon>
        <taxon>Siphonaptera</taxon>
        <taxon>Pulicidae</taxon>
        <taxon>Xenopsyllinae</taxon>
        <taxon>Xenopsylla</taxon>
    </lineage>
</organism>
<keyword evidence="6" id="KW-0809">Transit peptide</keyword>
<name>A0A6M2DKL0_XENCH</name>
<dbReference type="PIRSF" id="PIRSF000277">
    <property type="entry name" value="COX6A1"/>
    <property type="match status" value="1"/>
</dbReference>
<proteinExistence type="inferred from homology"/>
<dbReference type="FunFam" id="4.10.95.10:FF:000001">
    <property type="entry name" value="Cytochrome c oxidase subunit 6A, mitochondrial"/>
    <property type="match status" value="1"/>
</dbReference>